<name>A0A1B1UD27_9BRAD</name>
<dbReference type="KEGG" id="bic:LMTR13_11385"/>
<sequence length="151" mass="15542">MVASSRAAANFPVPGTGVLRVAHGTYEHASNLAAGTTIDYCRIPKGAVVVGGYWCGDDLDTGTEELNIDIGWAANGVDAADPDGFGNLDVITGDVSVHVPVAGIYYPLQGKLFTDGPQTFGAETVLQAVINVDAATGGTGTTSMVVYYYVP</sequence>
<organism evidence="1 2">
    <name type="scientific">Bradyrhizobium icense</name>
    <dbReference type="NCBI Taxonomy" id="1274631"/>
    <lineage>
        <taxon>Bacteria</taxon>
        <taxon>Pseudomonadati</taxon>
        <taxon>Pseudomonadota</taxon>
        <taxon>Alphaproteobacteria</taxon>
        <taxon>Hyphomicrobiales</taxon>
        <taxon>Nitrobacteraceae</taxon>
        <taxon>Bradyrhizobium</taxon>
    </lineage>
</organism>
<dbReference type="STRING" id="1274631.LMTR13_11385"/>
<accession>A0A1B1UD27</accession>
<reference evidence="1 2" key="1">
    <citation type="submission" date="2016-07" db="EMBL/GenBank/DDBJ databases">
        <title>Complete genome sequence of Bradyrhizobium icense LMTR 13T, a potential inoculant strain isolated from lima bean (Phaseolus lunatus) in Peru.</title>
        <authorList>
            <person name="Ormeno-Orrillo E."/>
            <person name="Duran D."/>
            <person name="Rogel M.A."/>
            <person name="Rey L."/>
            <person name="Imperial J."/>
            <person name="Ruiz-Argueso T."/>
            <person name="Martinez-Romero E."/>
        </authorList>
    </citation>
    <scope>NUCLEOTIDE SEQUENCE [LARGE SCALE GENOMIC DNA]</scope>
    <source>
        <strain evidence="1 2">LMTR 13</strain>
    </source>
</reference>
<dbReference type="RefSeq" id="WP_065727958.1">
    <property type="nucleotide sequence ID" value="NZ_CP016428.1"/>
</dbReference>
<dbReference type="EMBL" id="CP016428">
    <property type="protein sequence ID" value="ANW00682.1"/>
    <property type="molecule type" value="Genomic_DNA"/>
</dbReference>
<evidence type="ECO:0000313" key="1">
    <source>
        <dbReference type="EMBL" id="ANW00682.1"/>
    </source>
</evidence>
<evidence type="ECO:0000313" key="2">
    <source>
        <dbReference type="Proteomes" id="UP000092839"/>
    </source>
</evidence>
<keyword evidence="2" id="KW-1185">Reference proteome</keyword>
<dbReference type="AlphaFoldDB" id="A0A1B1UD27"/>
<protein>
    <submittedName>
        <fullName evidence="1">Uncharacterized protein</fullName>
    </submittedName>
</protein>
<dbReference type="Proteomes" id="UP000092839">
    <property type="component" value="Chromosome"/>
</dbReference>
<gene>
    <name evidence="1" type="ORF">LMTR13_11385</name>
</gene>
<proteinExistence type="predicted"/>